<dbReference type="Proteomes" id="UP000697127">
    <property type="component" value="Unassembled WGS sequence"/>
</dbReference>
<organism evidence="2 3">
    <name type="scientific">Pichia californica</name>
    <dbReference type="NCBI Taxonomy" id="460514"/>
    <lineage>
        <taxon>Eukaryota</taxon>
        <taxon>Fungi</taxon>
        <taxon>Dikarya</taxon>
        <taxon>Ascomycota</taxon>
        <taxon>Saccharomycotina</taxon>
        <taxon>Pichiomycetes</taxon>
        <taxon>Pichiales</taxon>
        <taxon>Pichiaceae</taxon>
        <taxon>Pichia</taxon>
    </lineage>
</organism>
<feature type="compositionally biased region" description="Basic and acidic residues" evidence="1">
    <location>
        <begin position="186"/>
        <end position="195"/>
    </location>
</feature>
<dbReference type="EMBL" id="PUHW01000034">
    <property type="protein sequence ID" value="KAG0690358.1"/>
    <property type="molecule type" value="Genomic_DNA"/>
</dbReference>
<protein>
    <submittedName>
        <fullName evidence="2">Uncharacterized protein</fullName>
    </submittedName>
</protein>
<accession>A0A9P6WQL6</accession>
<keyword evidence="3" id="KW-1185">Reference proteome</keyword>
<feature type="compositionally biased region" description="Polar residues" evidence="1">
    <location>
        <begin position="14"/>
        <end position="32"/>
    </location>
</feature>
<proteinExistence type="predicted"/>
<feature type="non-terminal residue" evidence="2">
    <location>
        <position position="536"/>
    </location>
</feature>
<name>A0A9P6WQL6_9ASCO</name>
<sequence>MHPLLSDENLPLMASQQSSNVSTPMASPTKSVKSNLSSKEIFRIANQSVDEFLNEIESKNHVSDISLPELNHLTNSIPHSPVTEPLHVEKNLLDELDDVNNNLSFDLNNNNDNDDDDLTTPIKIYHQLNGPKPQTQSPSKVLPSNVSPSKASPSKSSIKSPIKSNLSSPSKSPKKVQIDSSPIKIHNYEVDKEPSDVDIDVDADEESDDSTVSLGKQQQNLKWSKIAIKPYDKKHTDDLLTKLASLPSKPLPQIVPSKSDLSIKSMPNLDFLDLDSDDSSDLNIPQSSSATRLSVPTNRIISSNSVSSSSAPPFNQFYYDHDHYIQDMQSGKLVESKDIKSNKLQKYNLKKDLVESNVKPISETLKNNLSQGFQNENSELDRTSSVRSEMSISAADCKLTTKHHNLSLENVAAPKEDNFVKLNKNNDDNDDYGDNDNNDDIDSNNKQPNNIITLLHNPKQRSPLRETQRSSPLSIVGNVIGALVTGIDPDPAADDDLQQNEPILRKISLRNISTQSVATTVTDSGFFSASEGIDTT</sequence>
<evidence type="ECO:0000313" key="3">
    <source>
        <dbReference type="Proteomes" id="UP000697127"/>
    </source>
</evidence>
<reference evidence="2" key="1">
    <citation type="submission" date="2020-11" db="EMBL/GenBank/DDBJ databases">
        <title>Kefir isolates.</title>
        <authorList>
            <person name="Marcisauskas S."/>
            <person name="Kim Y."/>
            <person name="Blasche S."/>
        </authorList>
    </citation>
    <scope>NUCLEOTIDE SEQUENCE</scope>
    <source>
        <strain evidence="2">Olga-1</strain>
    </source>
</reference>
<feature type="compositionally biased region" description="Acidic residues" evidence="1">
    <location>
        <begin position="428"/>
        <end position="442"/>
    </location>
</feature>
<gene>
    <name evidence="2" type="ORF">C6P40_003072</name>
</gene>
<feature type="compositionally biased region" description="Low complexity" evidence="1">
    <location>
        <begin position="143"/>
        <end position="171"/>
    </location>
</feature>
<feature type="region of interest" description="Disordered" evidence="1">
    <location>
        <begin position="1"/>
        <end position="32"/>
    </location>
</feature>
<feature type="compositionally biased region" description="Acidic residues" evidence="1">
    <location>
        <begin position="196"/>
        <end position="209"/>
    </location>
</feature>
<feature type="region of interest" description="Disordered" evidence="1">
    <location>
        <begin position="420"/>
        <end position="450"/>
    </location>
</feature>
<evidence type="ECO:0000256" key="1">
    <source>
        <dbReference type="SAM" id="MobiDB-lite"/>
    </source>
</evidence>
<dbReference type="AlphaFoldDB" id="A0A9P6WQL6"/>
<comment type="caution">
    <text evidence="2">The sequence shown here is derived from an EMBL/GenBank/DDBJ whole genome shotgun (WGS) entry which is preliminary data.</text>
</comment>
<evidence type="ECO:0000313" key="2">
    <source>
        <dbReference type="EMBL" id="KAG0690358.1"/>
    </source>
</evidence>
<feature type="region of interest" description="Disordered" evidence="1">
    <location>
        <begin position="127"/>
        <end position="216"/>
    </location>
</feature>